<evidence type="ECO:0000259" key="4">
    <source>
        <dbReference type="PROSITE" id="PS01124"/>
    </source>
</evidence>
<dbReference type="SUPFAM" id="SSF46689">
    <property type="entry name" value="Homeodomain-like"/>
    <property type="match status" value="2"/>
</dbReference>
<keyword evidence="1" id="KW-0805">Transcription regulation</keyword>
<dbReference type="InterPro" id="IPR029062">
    <property type="entry name" value="Class_I_gatase-like"/>
</dbReference>
<dbReference type="EMBL" id="JASJUT010000008">
    <property type="protein sequence ID" value="MDK2596951.1"/>
    <property type="molecule type" value="Genomic_DNA"/>
</dbReference>
<dbReference type="InterPro" id="IPR009057">
    <property type="entry name" value="Homeodomain-like_sf"/>
</dbReference>
<proteinExistence type="predicted"/>
<dbReference type="CDD" id="cd03136">
    <property type="entry name" value="GATase1_AraC_ArgR_like"/>
    <property type="match status" value="1"/>
</dbReference>
<sequence>MKVAILCQQGVMASALTGIIDVLNVANRIMRTTFYQWQIVSLGDDRIVSSQGLSFNVDCTLSELDHFDVLIIIGSQYQGDKRLWQECRTLSAYASLLSKKLKGISPPTLVAGCCGVAYAAALGLLDKQRITASWWLEAFFNRYFPELNLDTSPIYLCDQKLYTAGAAHSYMYVMLALIKRQIGDDIAQQVMSWLAIPEPQLRQTAFMISSALDSHKDTAVQAAQIHIKAQLKTNFTLKALAEIACVSDRTLIRRFKSAIGMTPFDYIRLLRLEKTKEQLIYSNKHFADIATSVGYQDPQALSKQFKRHFGKSVSAFREQLDQV</sequence>
<reference evidence="5 6" key="1">
    <citation type="submission" date="2023-05" db="EMBL/GenBank/DDBJ databases">
        <title>Pseudoalteromonas ardens sp. nov., Pseudoalteromonas obscura sp. nov., and Pseudoalteromonas umbrosa sp. nov., isolated from the coral Montipora capitata.</title>
        <authorList>
            <person name="Thomas E.M."/>
            <person name="Smith E.M."/>
            <person name="Papke E."/>
            <person name="Shlafstein M.D."/>
            <person name="Oline D.K."/>
            <person name="Videau P."/>
            <person name="Saw J.H."/>
            <person name="Strangman W.K."/>
            <person name="Ushijima B."/>
        </authorList>
    </citation>
    <scope>NUCLEOTIDE SEQUENCE [LARGE SCALE GENOMIC DNA]</scope>
    <source>
        <strain evidence="5 6">P94</strain>
    </source>
</reference>
<dbReference type="Proteomes" id="UP001231915">
    <property type="component" value="Unassembled WGS sequence"/>
</dbReference>
<name>A0ABT7EPG6_9GAMM</name>
<evidence type="ECO:0000313" key="5">
    <source>
        <dbReference type="EMBL" id="MDK2596951.1"/>
    </source>
</evidence>
<evidence type="ECO:0000313" key="6">
    <source>
        <dbReference type="Proteomes" id="UP001231915"/>
    </source>
</evidence>
<protein>
    <submittedName>
        <fullName evidence="5">Helix-turn-helix domain-containing protein</fullName>
    </submittedName>
</protein>
<dbReference type="SUPFAM" id="SSF52317">
    <property type="entry name" value="Class I glutamine amidotransferase-like"/>
    <property type="match status" value="1"/>
</dbReference>
<feature type="domain" description="HTH araC/xylS-type" evidence="4">
    <location>
        <begin position="221"/>
        <end position="319"/>
    </location>
</feature>
<dbReference type="RefSeq" id="WP_284138053.1">
    <property type="nucleotide sequence ID" value="NZ_JASJUT010000008.1"/>
</dbReference>
<dbReference type="Pfam" id="PF01965">
    <property type="entry name" value="DJ-1_PfpI"/>
    <property type="match status" value="1"/>
</dbReference>
<dbReference type="PANTHER" id="PTHR43280:SF28">
    <property type="entry name" value="HTH-TYPE TRANSCRIPTIONAL ACTIVATOR RHAS"/>
    <property type="match status" value="1"/>
</dbReference>
<dbReference type="Pfam" id="PF12833">
    <property type="entry name" value="HTH_18"/>
    <property type="match status" value="1"/>
</dbReference>
<keyword evidence="2" id="KW-0238">DNA-binding</keyword>
<dbReference type="SMART" id="SM00342">
    <property type="entry name" value="HTH_ARAC"/>
    <property type="match status" value="1"/>
</dbReference>
<keyword evidence="6" id="KW-1185">Reference proteome</keyword>
<dbReference type="InterPro" id="IPR002818">
    <property type="entry name" value="DJ-1/PfpI"/>
</dbReference>
<dbReference type="PANTHER" id="PTHR43280">
    <property type="entry name" value="ARAC-FAMILY TRANSCRIPTIONAL REGULATOR"/>
    <property type="match status" value="1"/>
</dbReference>
<dbReference type="Gene3D" id="3.40.50.880">
    <property type="match status" value="1"/>
</dbReference>
<evidence type="ECO:0000256" key="1">
    <source>
        <dbReference type="ARBA" id="ARBA00023015"/>
    </source>
</evidence>
<organism evidence="5 6">
    <name type="scientific">Pseudoalteromonas obscura</name>
    <dbReference type="NCBI Taxonomy" id="3048491"/>
    <lineage>
        <taxon>Bacteria</taxon>
        <taxon>Pseudomonadati</taxon>
        <taxon>Pseudomonadota</taxon>
        <taxon>Gammaproteobacteria</taxon>
        <taxon>Alteromonadales</taxon>
        <taxon>Pseudoalteromonadaceae</taxon>
        <taxon>Pseudoalteromonas</taxon>
    </lineage>
</organism>
<comment type="caution">
    <text evidence="5">The sequence shown here is derived from an EMBL/GenBank/DDBJ whole genome shotgun (WGS) entry which is preliminary data.</text>
</comment>
<dbReference type="PROSITE" id="PS01124">
    <property type="entry name" value="HTH_ARAC_FAMILY_2"/>
    <property type="match status" value="1"/>
</dbReference>
<accession>A0ABT7EPG6</accession>
<gene>
    <name evidence="5" type="ORF">QNM18_18015</name>
</gene>
<evidence type="ECO:0000256" key="2">
    <source>
        <dbReference type="ARBA" id="ARBA00023125"/>
    </source>
</evidence>
<evidence type="ECO:0000256" key="3">
    <source>
        <dbReference type="ARBA" id="ARBA00023163"/>
    </source>
</evidence>
<dbReference type="Gene3D" id="1.10.10.60">
    <property type="entry name" value="Homeodomain-like"/>
    <property type="match status" value="1"/>
</dbReference>
<dbReference type="InterPro" id="IPR018060">
    <property type="entry name" value="HTH_AraC"/>
</dbReference>
<keyword evidence="3" id="KW-0804">Transcription</keyword>